<keyword evidence="3" id="KW-1185">Reference proteome</keyword>
<dbReference type="GeneID" id="25903433"/>
<sequence>AGAAILGSTSAECTEAGASLTLTTNTGEACLCSSLFSGTACDVAVDSTQYDLCTGVTDSTLAPNNLTLTQEHTTLNTIVDSKSVQWTVSWPVGFNRKFTFFAVGNCDAGTSLESFVQTNEELGCIDRMVFQMSVVALRANCEFTYETDVVIEGDDTDIQYARYSSDIIFEYEEPTVVGGETVTRSGQVTIPTSVLLLNRIAAVTTGVKVYSPFAIDTAITAQAINEGASTSYYTLTYALSLPYSVITMDPEIANGGETANIALLCTGDLGAGDCGTANGEYIVMPECIATDYKGDSFSCTKDAYIQLAHDMDECILDGTYTISDVVIDCYNTLPAADCPINQPNDKTTIEFTLASENFCGKDIIIEDAVKVDRFIFVNPENRAQGASEWVVTDPTTGVETTFPDGSTSIEALMFGGFAYARIDFSGLAVTEVTIVESQARSSDDGETAYTDTLDTTEILGKKYPQIDGTLTPGTDYTSTRDDPEAYEAGLLCNNLGLCAADQSFLVQYKIHDAVHAAFTNPGPGNSALFDLRLLVDVSYETNPSSVRRRRRQASTDTGNTGVQSASDPAQDGHGPASISASGVVTGSEEVAATDDSDSAAVALSASSFIIIAVGVISLTLF</sequence>
<feature type="region of interest" description="Disordered" evidence="1">
    <location>
        <begin position="544"/>
        <end position="580"/>
    </location>
</feature>
<feature type="compositionally biased region" description="Polar residues" evidence="1">
    <location>
        <begin position="554"/>
        <end position="567"/>
    </location>
</feature>
<organism evidence="2 3">
    <name type="scientific">Sphaeroforma arctica JP610</name>
    <dbReference type="NCBI Taxonomy" id="667725"/>
    <lineage>
        <taxon>Eukaryota</taxon>
        <taxon>Ichthyosporea</taxon>
        <taxon>Ichthyophonida</taxon>
        <taxon>Sphaeroforma</taxon>
    </lineage>
</organism>
<feature type="non-terminal residue" evidence="2">
    <location>
        <position position="1"/>
    </location>
</feature>
<reference evidence="2 3" key="1">
    <citation type="submission" date="2011-02" db="EMBL/GenBank/DDBJ databases">
        <title>The Genome Sequence of Sphaeroforma arctica JP610.</title>
        <authorList>
            <consortium name="The Broad Institute Genome Sequencing Platform"/>
            <person name="Russ C."/>
            <person name="Cuomo C."/>
            <person name="Young S.K."/>
            <person name="Zeng Q."/>
            <person name="Gargeya S."/>
            <person name="Alvarado L."/>
            <person name="Berlin A."/>
            <person name="Chapman S.B."/>
            <person name="Chen Z."/>
            <person name="Freedman E."/>
            <person name="Gellesch M."/>
            <person name="Goldberg J."/>
            <person name="Griggs A."/>
            <person name="Gujja S."/>
            <person name="Heilman E."/>
            <person name="Heiman D."/>
            <person name="Howarth C."/>
            <person name="Mehta T."/>
            <person name="Neiman D."/>
            <person name="Pearson M."/>
            <person name="Roberts A."/>
            <person name="Saif S."/>
            <person name="Shea T."/>
            <person name="Shenoy N."/>
            <person name="Sisk P."/>
            <person name="Stolte C."/>
            <person name="Sykes S."/>
            <person name="White J."/>
            <person name="Yandava C."/>
            <person name="Burger G."/>
            <person name="Gray M.W."/>
            <person name="Holland P.W.H."/>
            <person name="King N."/>
            <person name="Lang F.B.F."/>
            <person name="Roger A.J."/>
            <person name="Ruiz-Trillo I."/>
            <person name="Haas B."/>
            <person name="Nusbaum C."/>
            <person name="Birren B."/>
        </authorList>
    </citation>
    <scope>NUCLEOTIDE SEQUENCE [LARGE SCALE GENOMIC DNA]</scope>
    <source>
        <strain evidence="2 3">JP610</strain>
    </source>
</reference>
<dbReference type="EMBL" id="KQ241735">
    <property type="protein sequence ID" value="KNC84869.1"/>
    <property type="molecule type" value="Genomic_DNA"/>
</dbReference>
<accession>A0A0L0G7H2</accession>
<gene>
    <name evidence="2" type="ORF">SARC_02929</name>
</gene>
<evidence type="ECO:0000256" key="1">
    <source>
        <dbReference type="SAM" id="MobiDB-lite"/>
    </source>
</evidence>
<evidence type="ECO:0000313" key="3">
    <source>
        <dbReference type="Proteomes" id="UP000054560"/>
    </source>
</evidence>
<evidence type="ECO:0008006" key="4">
    <source>
        <dbReference type="Google" id="ProtNLM"/>
    </source>
</evidence>
<dbReference type="Proteomes" id="UP000054560">
    <property type="component" value="Unassembled WGS sequence"/>
</dbReference>
<dbReference type="RefSeq" id="XP_014158771.1">
    <property type="nucleotide sequence ID" value="XM_014303296.1"/>
</dbReference>
<name>A0A0L0G7H2_9EUKA</name>
<proteinExistence type="predicted"/>
<dbReference type="AlphaFoldDB" id="A0A0L0G7H2"/>
<protein>
    <recommendedName>
        <fullName evidence="4">EGF-like domain-containing protein</fullName>
    </recommendedName>
</protein>
<evidence type="ECO:0000313" key="2">
    <source>
        <dbReference type="EMBL" id="KNC84869.1"/>
    </source>
</evidence>